<dbReference type="Pfam" id="PF19474">
    <property type="entry name" value="DUF6011"/>
    <property type="match status" value="1"/>
</dbReference>
<proteinExistence type="predicted"/>
<protein>
    <submittedName>
        <fullName evidence="1">DUF6011 domain-containing protein</fullName>
    </submittedName>
</protein>
<keyword evidence="2" id="KW-1185">Reference proteome</keyword>
<dbReference type="EMBL" id="JAXUIA010000002">
    <property type="protein sequence ID" value="MEA0975519.1"/>
    <property type="molecule type" value="Genomic_DNA"/>
</dbReference>
<accession>A0ABU5NHL7</accession>
<name>A0ABU5NHL7_9BACI</name>
<gene>
    <name evidence="1" type="ORF">U6C28_04345</name>
</gene>
<reference evidence="1 2" key="1">
    <citation type="submission" date="2023-12" db="EMBL/GenBank/DDBJ databases">
        <title>Genome comparison identifies genes involved in endophytic behavior of Lysinibacillus irui and provides insights into its role as a plant-growth promoting bacterium.</title>
        <authorList>
            <person name="Hilario S."/>
            <person name="Matos I."/>
            <person name="Goncalves M.F.M."/>
            <person name="Pardo C.A."/>
            <person name="Santos M.J."/>
        </authorList>
    </citation>
    <scope>NUCLEOTIDE SEQUENCE [LARGE SCALE GENOMIC DNA]</scope>
    <source>
        <strain evidence="1 2">B3</strain>
    </source>
</reference>
<evidence type="ECO:0000313" key="2">
    <source>
        <dbReference type="Proteomes" id="UP001289615"/>
    </source>
</evidence>
<dbReference type="RefSeq" id="WP_322610719.1">
    <property type="nucleotide sequence ID" value="NZ_JAXLNX010000005.1"/>
</dbReference>
<evidence type="ECO:0000313" key="1">
    <source>
        <dbReference type="EMBL" id="MEA0975519.1"/>
    </source>
</evidence>
<comment type="caution">
    <text evidence="1">The sequence shown here is derived from an EMBL/GenBank/DDBJ whole genome shotgun (WGS) entry which is preliminary data.</text>
</comment>
<organism evidence="1 2">
    <name type="scientific">Lysinibacillus irui</name>
    <dbReference type="NCBI Taxonomy" id="2998077"/>
    <lineage>
        <taxon>Bacteria</taxon>
        <taxon>Bacillati</taxon>
        <taxon>Bacillota</taxon>
        <taxon>Bacilli</taxon>
        <taxon>Bacillales</taxon>
        <taxon>Bacillaceae</taxon>
        <taxon>Lysinibacillus</taxon>
    </lineage>
</organism>
<dbReference type="Proteomes" id="UP001289615">
    <property type="component" value="Unassembled WGS sequence"/>
</dbReference>
<sequence>MTRCKRCNRPLKNGESIVRQYGVTCWKRHLDDLEQEFLKNQLTIFDVLEAENHEEMRAQNVS</sequence>
<dbReference type="InterPro" id="IPR046053">
    <property type="entry name" value="DUF6011"/>
</dbReference>